<evidence type="ECO:0000256" key="2">
    <source>
        <dbReference type="ARBA" id="ARBA00022729"/>
    </source>
</evidence>
<dbReference type="InterPro" id="IPR051010">
    <property type="entry name" value="BCAA_transport"/>
</dbReference>
<dbReference type="RefSeq" id="WP_106701508.1">
    <property type="nucleotide sequence ID" value="NZ_CP027666.1"/>
</dbReference>
<reference evidence="5 6" key="1">
    <citation type="submission" date="2018-03" db="EMBL/GenBank/DDBJ databases">
        <title>Genome sequencing of Ottowia sp.</title>
        <authorList>
            <person name="Kim S.-J."/>
            <person name="Heo J."/>
            <person name="Kwon S.-W."/>
        </authorList>
    </citation>
    <scope>NUCLEOTIDE SEQUENCE [LARGE SCALE GENOMIC DNA]</scope>
    <source>
        <strain evidence="5 6">KADR8-3</strain>
    </source>
</reference>
<dbReference type="OrthoDB" id="8887944at2"/>
<name>A0A2S0MBE8_9BURK</name>
<sequence>MKLRILLASAALLVLTQAPFALAQTKAVKIGVLNDQGGPYSSVTGPGAVAAARMAIEDVGGPVLGKPVELVAADHQHKPDVGSAIARRWYDAEGVDAVFDIYNSGVALAVQRLAQEKNKVLISSVNTAEVTGKSCATNGLQWGGDGYALANLTVKGAYKGKPESWYFLTVDYAAGHSLEKDARAAVEAQGGKVLGAVRFPLGSTDFSSYLLQAQASKADNIGILGGGTDLLNAIKQADEFQIRKTKQKVIPFALTTADVVALTNQTAQGFPLVMSFYWDENAATRAWTERFRKSQGKLPTDLQANVYSAVLHYLNAVQAAGTTDAKAVLAKMRDTPVEDFYTHGARIREDGRLMRDMIYAEAKAPGQMKSKDDLVSVVKRFTGEQAFLPRALSECPLVKK</sequence>
<dbReference type="AlphaFoldDB" id="A0A2S0MBE8"/>
<feature type="signal peptide" evidence="3">
    <location>
        <begin position="1"/>
        <end position="23"/>
    </location>
</feature>
<gene>
    <name evidence="5" type="ORF">C6570_01775</name>
</gene>
<feature type="domain" description="Leucine-binding protein" evidence="4">
    <location>
        <begin position="28"/>
        <end position="364"/>
    </location>
</feature>
<dbReference type="KEGG" id="otk:C6570_01775"/>
<dbReference type="InterPro" id="IPR028082">
    <property type="entry name" value="Peripla_BP_I"/>
</dbReference>
<evidence type="ECO:0000313" key="6">
    <source>
        <dbReference type="Proteomes" id="UP000239709"/>
    </source>
</evidence>
<accession>A0A2S0MBE8</accession>
<keyword evidence="2 3" id="KW-0732">Signal</keyword>
<proteinExistence type="inferred from homology"/>
<evidence type="ECO:0000256" key="3">
    <source>
        <dbReference type="SAM" id="SignalP"/>
    </source>
</evidence>
<dbReference type="SUPFAM" id="SSF53822">
    <property type="entry name" value="Periplasmic binding protein-like I"/>
    <property type="match status" value="1"/>
</dbReference>
<comment type="similarity">
    <text evidence="1">Belongs to the leucine-binding protein family.</text>
</comment>
<dbReference type="InterPro" id="IPR028081">
    <property type="entry name" value="Leu-bd"/>
</dbReference>
<organism evidence="5 6">
    <name type="scientific">Ottowia oryzae</name>
    <dbReference type="NCBI Taxonomy" id="2109914"/>
    <lineage>
        <taxon>Bacteria</taxon>
        <taxon>Pseudomonadati</taxon>
        <taxon>Pseudomonadota</taxon>
        <taxon>Betaproteobacteria</taxon>
        <taxon>Burkholderiales</taxon>
        <taxon>Comamonadaceae</taxon>
        <taxon>Ottowia</taxon>
    </lineage>
</organism>
<evidence type="ECO:0000313" key="5">
    <source>
        <dbReference type="EMBL" id="AVO33121.1"/>
    </source>
</evidence>
<evidence type="ECO:0000256" key="1">
    <source>
        <dbReference type="ARBA" id="ARBA00010062"/>
    </source>
</evidence>
<dbReference type="PANTHER" id="PTHR30483:SF6">
    <property type="entry name" value="PERIPLASMIC BINDING PROTEIN OF ABC TRANSPORTER FOR NATURAL AMINO ACIDS"/>
    <property type="match status" value="1"/>
</dbReference>
<protein>
    <submittedName>
        <fullName evidence="5">ABC transporter permease</fullName>
    </submittedName>
</protein>
<dbReference type="Gene3D" id="3.40.50.2300">
    <property type="match status" value="2"/>
</dbReference>
<dbReference type="EMBL" id="CP027666">
    <property type="protein sequence ID" value="AVO33121.1"/>
    <property type="molecule type" value="Genomic_DNA"/>
</dbReference>
<dbReference type="PANTHER" id="PTHR30483">
    <property type="entry name" value="LEUCINE-SPECIFIC-BINDING PROTEIN"/>
    <property type="match status" value="1"/>
</dbReference>
<dbReference type="Pfam" id="PF13458">
    <property type="entry name" value="Peripla_BP_6"/>
    <property type="match status" value="1"/>
</dbReference>
<keyword evidence="6" id="KW-1185">Reference proteome</keyword>
<feature type="chain" id="PRO_5015397344" evidence="3">
    <location>
        <begin position="24"/>
        <end position="400"/>
    </location>
</feature>
<dbReference type="Proteomes" id="UP000239709">
    <property type="component" value="Chromosome"/>
</dbReference>
<dbReference type="CDD" id="cd06327">
    <property type="entry name" value="PBP1_SBP-like"/>
    <property type="match status" value="1"/>
</dbReference>
<evidence type="ECO:0000259" key="4">
    <source>
        <dbReference type="Pfam" id="PF13458"/>
    </source>
</evidence>